<feature type="compositionally biased region" description="Low complexity" evidence="9">
    <location>
        <begin position="514"/>
        <end position="560"/>
    </location>
</feature>
<dbReference type="CDD" id="cd16454">
    <property type="entry name" value="RING-H2_PA-TM-RING"/>
    <property type="match status" value="1"/>
</dbReference>
<dbReference type="InterPro" id="IPR013083">
    <property type="entry name" value="Znf_RING/FYVE/PHD"/>
</dbReference>
<dbReference type="GO" id="GO:0008270">
    <property type="term" value="F:zinc ion binding"/>
    <property type="evidence" value="ECO:0007669"/>
    <property type="project" value="UniProtKB-KW"/>
</dbReference>
<keyword evidence="6" id="KW-1133">Transmembrane helix</keyword>
<evidence type="ECO:0000313" key="13">
    <source>
        <dbReference type="Proteomes" id="UP000054937"/>
    </source>
</evidence>
<dbReference type="AlphaFoldDB" id="A0A0V0QPM8"/>
<evidence type="ECO:0000256" key="3">
    <source>
        <dbReference type="ARBA" id="ARBA00022723"/>
    </source>
</evidence>
<keyword evidence="5" id="KW-0862">Zinc</keyword>
<evidence type="ECO:0000256" key="5">
    <source>
        <dbReference type="ARBA" id="ARBA00022833"/>
    </source>
</evidence>
<organism evidence="12 13">
    <name type="scientific">Pseudocohnilembus persalinus</name>
    <name type="common">Ciliate</name>
    <dbReference type="NCBI Taxonomy" id="266149"/>
    <lineage>
        <taxon>Eukaryota</taxon>
        <taxon>Sar</taxon>
        <taxon>Alveolata</taxon>
        <taxon>Ciliophora</taxon>
        <taxon>Intramacronucleata</taxon>
        <taxon>Oligohymenophorea</taxon>
        <taxon>Scuticociliatia</taxon>
        <taxon>Philasterida</taxon>
        <taxon>Pseudocohnilembidae</taxon>
        <taxon>Pseudocohnilembus</taxon>
    </lineage>
</organism>
<dbReference type="Gene3D" id="3.30.40.10">
    <property type="entry name" value="Zinc/RING finger domain, C3HC4 (zinc finger)"/>
    <property type="match status" value="1"/>
</dbReference>
<keyword evidence="10" id="KW-0732">Signal</keyword>
<evidence type="ECO:0000256" key="6">
    <source>
        <dbReference type="ARBA" id="ARBA00022989"/>
    </source>
</evidence>
<sequence>MYLNPKKKPQKAILALLILNFLFFCKTTINAQEVLGLNSASSFRQTAQNNNQFTFTLPANFFDNYNGLEIKMEYEQKIKQKPSQNTLFLVASSQNFLSQNFSPLELKYMLMYQNNPYLSLDSNRQSQLNVANLNLLENLTDQFFIDYPNFATQDSQTVFIPKKFLQQNLNADTIYIEVFLDTTFFSDNTQTVVENLMDSSLVENDFKYSVTVKGSQKDNFCDFIGCGKFDDQDKCKNQYDNQYICECEDREKFGENCNSETTGEFLEEGEQIEFTAKGQQWKIIGIEIDEDAGNYQIQLNSRKNAAFASFITSENQAQKPNFLESLYNLKTSQNVTNFIYKQPGSDDEEDYLFMGYFVIDPNESEDVTVSLEQTYDPDEEDQQFAEKTKRLGNLVLFRNRQNQLNNQNKIQQESIDKYMPVILLSDLKKNNDPTVSDDENIECMVCLENLIDSDEIRKTICNHIMHSKCIDLWLVKHTNCPFCRTSFLTKDIEEFLQKKEEERKQQEKNKNNDKNGNSNNKKNQNNQNNQNNHDNNSSQNQNSAQNQIQQQSEASSQQEQIIDLSCSNTDQKIQKNSLQVFSESPKTSCHNEDFQDKNQEIVENQKNINLNNKINKKNQNINENKNQINLNIPKSSSLNVNSAQNKDTYKQNQKQNQSLQQPNLINAQSIQIKNNSDQISQKKNAQKRNQISIKAFDENL</sequence>
<keyword evidence="3" id="KW-0479">Metal-binding</keyword>
<dbReference type="SMART" id="SM00184">
    <property type="entry name" value="RING"/>
    <property type="match status" value="1"/>
</dbReference>
<accession>A0A0V0QPM8</accession>
<feature type="compositionally biased region" description="Basic and acidic residues" evidence="9">
    <location>
        <begin position="500"/>
        <end position="513"/>
    </location>
</feature>
<feature type="chain" id="PRO_5006867530" description="RING-type domain-containing protein" evidence="10">
    <location>
        <begin position="32"/>
        <end position="700"/>
    </location>
</feature>
<gene>
    <name evidence="12" type="ORF">PPERSA_08331</name>
</gene>
<feature type="signal peptide" evidence="10">
    <location>
        <begin position="1"/>
        <end position="31"/>
    </location>
</feature>
<dbReference type="PROSITE" id="PS50089">
    <property type="entry name" value="ZF_RING_2"/>
    <property type="match status" value="1"/>
</dbReference>
<evidence type="ECO:0000256" key="7">
    <source>
        <dbReference type="ARBA" id="ARBA00023136"/>
    </source>
</evidence>
<evidence type="ECO:0000256" key="1">
    <source>
        <dbReference type="ARBA" id="ARBA00004370"/>
    </source>
</evidence>
<keyword evidence="2" id="KW-0812">Transmembrane</keyword>
<evidence type="ECO:0000256" key="8">
    <source>
        <dbReference type="PROSITE-ProRule" id="PRU00175"/>
    </source>
</evidence>
<evidence type="ECO:0000259" key="11">
    <source>
        <dbReference type="PROSITE" id="PS50089"/>
    </source>
</evidence>
<evidence type="ECO:0000256" key="9">
    <source>
        <dbReference type="SAM" id="MobiDB-lite"/>
    </source>
</evidence>
<keyword evidence="4 8" id="KW-0863">Zinc-finger</keyword>
<comment type="caution">
    <text evidence="12">The sequence shown here is derived from an EMBL/GenBank/DDBJ whole genome shotgun (WGS) entry which is preliminary data.</text>
</comment>
<feature type="region of interest" description="Disordered" evidence="9">
    <location>
        <begin position="500"/>
        <end position="560"/>
    </location>
</feature>
<dbReference type="PANTHER" id="PTHR46539:SF1">
    <property type="entry name" value="E3 UBIQUITIN-PROTEIN LIGASE ATL42"/>
    <property type="match status" value="1"/>
</dbReference>
<protein>
    <recommendedName>
        <fullName evidence="11">RING-type domain-containing protein</fullName>
    </recommendedName>
</protein>
<evidence type="ECO:0000256" key="10">
    <source>
        <dbReference type="SAM" id="SignalP"/>
    </source>
</evidence>
<feature type="domain" description="RING-type" evidence="11">
    <location>
        <begin position="443"/>
        <end position="484"/>
    </location>
</feature>
<dbReference type="Proteomes" id="UP000054937">
    <property type="component" value="Unassembled WGS sequence"/>
</dbReference>
<keyword evidence="13" id="KW-1185">Reference proteome</keyword>
<dbReference type="SUPFAM" id="SSF57850">
    <property type="entry name" value="RING/U-box"/>
    <property type="match status" value="1"/>
</dbReference>
<evidence type="ECO:0000313" key="12">
    <source>
        <dbReference type="EMBL" id="KRX04116.1"/>
    </source>
</evidence>
<dbReference type="InParanoid" id="A0A0V0QPM8"/>
<proteinExistence type="predicted"/>
<reference evidence="12 13" key="1">
    <citation type="journal article" date="2015" name="Sci. Rep.">
        <title>Genome of the facultative scuticociliatosis pathogen Pseudocohnilembus persalinus provides insight into its virulence through horizontal gene transfer.</title>
        <authorList>
            <person name="Xiong J."/>
            <person name="Wang G."/>
            <person name="Cheng J."/>
            <person name="Tian M."/>
            <person name="Pan X."/>
            <person name="Warren A."/>
            <person name="Jiang C."/>
            <person name="Yuan D."/>
            <person name="Miao W."/>
        </authorList>
    </citation>
    <scope>NUCLEOTIDE SEQUENCE [LARGE SCALE GENOMIC DNA]</scope>
    <source>
        <strain evidence="12">36N120E</strain>
    </source>
</reference>
<comment type="subcellular location">
    <subcellularLocation>
        <location evidence="1">Membrane</location>
    </subcellularLocation>
</comment>
<keyword evidence="7" id="KW-0472">Membrane</keyword>
<dbReference type="Pfam" id="PF13639">
    <property type="entry name" value="zf-RING_2"/>
    <property type="match status" value="1"/>
</dbReference>
<dbReference type="GO" id="GO:0016020">
    <property type="term" value="C:membrane"/>
    <property type="evidence" value="ECO:0007669"/>
    <property type="project" value="UniProtKB-SubCell"/>
</dbReference>
<dbReference type="InterPro" id="IPR001841">
    <property type="entry name" value="Znf_RING"/>
</dbReference>
<name>A0A0V0QPM8_PSEPJ</name>
<dbReference type="OrthoDB" id="9984778at2759"/>
<evidence type="ECO:0000256" key="2">
    <source>
        <dbReference type="ARBA" id="ARBA00022692"/>
    </source>
</evidence>
<evidence type="ECO:0000256" key="4">
    <source>
        <dbReference type="ARBA" id="ARBA00022771"/>
    </source>
</evidence>
<dbReference type="PANTHER" id="PTHR46539">
    <property type="entry name" value="E3 UBIQUITIN-PROTEIN LIGASE ATL42"/>
    <property type="match status" value="1"/>
</dbReference>
<dbReference type="EMBL" id="LDAU01000121">
    <property type="protein sequence ID" value="KRX04116.1"/>
    <property type="molecule type" value="Genomic_DNA"/>
</dbReference>